<reference evidence="1 2" key="1">
    <citation type="journal article" date="2015" name="Nature">
        <title>rRNA introns, odd ribosomes, and small enigmatic genomes across a large radiation of phyla.</title>
        <authorList>
            <person name="Brown C.T."/>
            <person name="Hug L.A."/>
            <person name="Thomas B.C."/>
            <person name="Sharon I."/>
            <person name="Castelle C.J."/>
            <person name="Singh A."/>
            <person name="Wilkins M.J."/>
            <person name="Williams K.H."/>
            <person name="Banfield J.F."/>
        </authorList>
    </citation>
    <scope>NUCLEOTIDE SEQUENCE [LARGE SCALE GENOMIC DNA]</scope>
</reference>
<accession>A0A0G1CNC8</accession>
<proteinExistence type="predicted"/>
<name>A0A0G1CNC8_9BACT</name>
<sequence length="207" mass="23363">MSPTEYEIYRKAGEVAHVTTTAILAKEMLTLNDVKEFLMAQARVGEVFSKGFPREQKFRESNQRLKQALAGWANDRSLSLFYLLHMVTVLSNLPQQLLLGAGMLLREDIEASVRCSLALVNEPLIPSMDPKKYIEIVRVSQIALEQLVKKRGNPSHVALYKTYAMGILYNADLFCPQVFENPGSTEESRNAFLHNLEILSGKNPQIH</sequence>
<dbReference type="AlphaFoldDB" id="A0A0G1CNC8"/>
<dbReference type="EMBL" id="LCFD01000005">
    <property type="protein sequence ID" value="KKS87002.1"/>
    <property type="molecule type" value="Genomic_DNA"/>
</dbReference>
<protein>
    <submittedName>
        <fullName evidence="1">Uncharacterized protein</fullName>
    </submittedName>
</protein>
<organism evidence="1 2">
    <name type="scientific">Candidatus Gottesmanbacteria bacterium GW2011_GWB1_43_11</name>
    <dbReference type="NCBI Taxonomy" id="1618446"/>
    <lineage>
        <taxon>Bacteria</taxon>
        <taxon>Candidatus Gottesmaniibacteriota</taxon>
    </lineage>
</organism>
<gene>
    <name evidence="1" type="ORF">UV61_C0005G0023</name>
</gene>
<evidence type="ECO:0000313" key="1">
    <source>
        <dbReference type="EMBL" id="KKS87002.1"/>
    </source>
</evidence>
<dbReference type="Proteomes" id="UP000034050">
    <property type="component" value="Unassembled WGS sequence"/>
</dbReference>
<evidence type="ECO:0000313" key="2">
    <source>
        <dbReference type="Proteomes" id="UP000034050"/>
    </source>
</evidence>
<comment type="caution">
    <text evidence="1">The sequence shown here is derived from an EMBL/GenBank/DDBJ whole genome shotgun (WGS) entry which is preliminary data.</text>
</comment>